<dbReference type="EMBL" id="FNFH01000004">
    <property type="protein sequence ID" value="SDK36534.1"/>
    <property type="molecule type" value="Genomic_DNA"/>
</dbReference>
<evidence type="ECO:0000313" key="2">
    <source>
        <dbReference type="EMBL" id="SDK36534.1"/>
    </source>
</evidence>
<dbReference type="PANTHER" id="PTHR40394">
    <property type="entry name" value="LIPOPROTEIN-RELATED"/>
    <property type="match status" value="1"/>
</dbReference>
<reference evidence="3" key="1">
    <citation type="submission" date="2016-10" db="EMBL/GenBank/DDBJ databases">
        <authorList>
            <person name="Varghese N."/>
            <person name="Submissions S."/>
        </authorList>
    </citation>
    <scope>NUCLEOTIDE SEQUENCE [LARGE SCALE GENOMIC DNA]</scope>
    <source>
        <strain evidence="3">CGMCC 1.10658</strain>
    </source>
</reference>
<accession>A0A1G9BBT8</accession>
<dbReference type="InterPro" id="IPR021776">
    <property type="entry name" value="ActD"/>
</dbReference>
<dbReference type="Proteomes" id="UP000199305">
    <property type="component" value="Unassembled WGS sequence"/>
</dbReference>
<keyword evidence="1" id="KW-0472">Membrane</keyword>
<dbReference type="RefSeq" id="WP_091513455.1">
    <property type="nucleotide sequence ID" value="NZ_FNFH01000004.1"/>
</dbReference>
<feature type="transmembrane region" description="Helical" evidence="1">
    <location>
        <begin position="61"/>
        <end position="79"/>
    </location>
</feature>
<dbReference type="Pfam" id="PF11821">
    <property type="entry name" value="ActD"/>
    <property type="match status" value="1"/>
</dbReference>
<keyword evidence="1" id="KW-0812">Transmembrane</keyword>
<dbReference type="STRING" id="658219.SAMN05216212_2174"/>
<sequence length="176" mass="19361">MTVGESGHHGLIARFDSGDKLLAATRRLRAAGHHRLDAHAPFPVPGLAEVLEYREYGIPRIALLAATITAGIAFLMQWYSAVIDYPIVVGGKPLNSWPAFLPVTFKVGIFNAVMATAITMLVKNRLPRFHHPLFDEKEFSESSTDGFFLVVHSDEPGAAEELLQRCGARSVRELQP</sequence>
<feature type="transmembrane region" description="Helical" evidence="1">
    <location>
        <begin position="99"/>
        <end position="122"/>
    </location>
</feature>
<dbReference type="AlphaFoldDB" id="A0A1G9BBT8"/>
<evidence type="ECO:0000313" key="3">
    <source>
        <dbReference type="Proteomes" id="UP000199305"/>
    </source>
</evidence>
<gene>
    <name evidence="2" type="ORF">SAMN05216212_2174</name>
</gene>
<evidence type="ECO:0000256" key="1">
    <source>
        <dbReference type="SAM" id="Phobius"/>
    </source>
</evidence>
<organism evidence="2 3">
    <name type="scientific">Microbulbifer yueqingensis</name>
    <dbReference type="NCBI Taxonomy" id="658219"/>
    <lineage>
        <taxon>Bacteria</taxon>
        <taxon>Pseudomonadati</taxon>
        <taxon>Pseudomonadota</taxon>
        <taxon>Gammaproteobacteria</taxon>
        <taxon>Cellvibrionales</taxon>
        <taxon>Microbulbiferaceae</taxon>
        <taxon>Microbulbifer</taxon>
    </lineage>
</organism>
<keyword evidence="3" id="KW-1185">Reference proteome</keyword>
<keyword evidence="1" id="KW-1133">Transmembrane helix</keyword>
<proteinExistence type="predicted"/>
<protein>
    <submittedName>
        <fullName evidence="2">Quinol:cytochrome c oxidoreductase membrane protein</fullName>
    </submittedName>
</protein>
<dbReference type="PANTHER" id="PTHR40394:SF2">
    <property type="entry name" value="QUINOL:CYTOCHROME C OXIDOREDUCTASE MEMBRANE PROTEIN"/>
    <property type="match status" value="1"/>
</dbReference>
<dbReference type="OrthoDB" id="9792475at2"/>
<name>A0A1G9BBT8_9GAMM</name>